<protein>
    <submittedName>
        <fullName evidence="2">Uncharacterized protein</fullName>
    </submittedName>
</protein>
<dbReference type="Proteomes" id="UP001152622">
    <property type="component" value="Chromosome 20"/>
</dbReference>
<sequence>MFPSSIPVYLERRVIPAAGRLIRGPEGQEPRARHHSATLPPPRRPGTSASDGKHETCDYKLNPRLVCEADTRHNPNRVTNSTGPPDPQAEEEGGGGGVMKTLSALFLEKPGAQRFRLLHLCVWRAVKTLPKEVIYYAASFSASGSSFLVRHHPATWMRQSGQGTVGYDSLPFSEKRLFRIPNAQRADKNTTQRPRRIQDGDSPEPRSVRPQNAVVCEAPPDSKMQAKTREYSRLRRKQKKATAPGPERQAGAAGWWRHPKRQPLWKRSPPLSTTTLPSAVRRWEEHSTAYTHETTWRISASVIKTEDSTREENSGHSSERLHAARLGPIPPD</sequence>
<name>A0A9Q1EC60_SYNKA</name>
<feature type="compositionally biased region" description="Basic and acidic residues" evidence="1">
    <location>
        <begin position="185"/>
        <end position="207"/>
    </location>
</feature>
<reference evidence="2" key="1">
    <citation type="journal article" date="2023" name="Science">
        <title>Genome structures resolve the early diversification of teleost fishes.</title>
        <authorList>
            <person name="Parey E."/>
            <person name="Louis A."/>
            <person name="Montfort J."/>
            <person name="Bouchez O."/>
            <person name="Roques C."/>
            <person name="Iampietro C."/>
            <person name="Lluch J."/>
            <person name="Castinel A."/>
            <person name="Donnadieu C."/>
            <person name="Desvignes T."/>
            <person name="Floi Bucao C."/>
            <person name="Jouanno E."/>
            <person name="Wen M."/>
            <person name="Mejri S."/>
            <person name="Dirks R."/>
            <person name="Jansen H."/>
            <person name="Henkel C."/>
            <person name="Chen W.J."/>
            <person name="Zahm M."/>
            <person name="Cabau C."/>
            <person name="Klopp C."/>
            <person name="Thompson A.W."/>
            <person name="Robinson-Rechavi M."/>
            <person name="Braasch I."/>
            <person name="Lecointre G."/>
            <person name="Bobe J."/>
            <person name="Postlethwait J.H."/>
            <person name="Berthelot C."/>
            <person name="Roest Crollius H."/>
            <person name="Guiguen Y."/>
        </authorList>
    </citation>
    <scope>NUCLEOTIDE SEQUENCE</scope>
    <source>
        <strain evidence="2">WJC10195</strain>
    </source>
</reference>
<comment type="caution">
    <text evidence="2">The sequence shown here is derived from an EMBL/GenBank/DDBJ whole genome shotgun (WGS) entry which is preliminary data.</text>
</comment>
<feature type="region of interest" description="Disordered" evidence="1">
    <location>
        <begin position="20"/>
        <end position="55"/>
    </location>
</feature>
<dbReference type="AlphaFoldDB" id="A0A9Q1EC60"/>
<feature type="region of interest" description="Disordered" evidence="1">
    <location>
        <begin position="70"/>
        <end position="96"/>
    </location>
</feature>
<feature type="region of interest" description="Disordered" evidence="1">
    <location>
        <begin position="303"/>
        <end position="332"/>
    </location>
</feature>
<organism evidence="2 3">
    <name type="scientific">Synaphobranchus kaupii</name>
    <name type="common">Kaup's arrowtooth eel</name>
    <dbReference type="NCBI Taxonomy" id="118154"/>
    <lineage>
        <taxon>Eukaryota</taxon>
        <taxon>Metazoa</taxon>
        <taxon>Chordata</taxon>
        <taxon>Craniata</taxon>
        <taxon>Vertebrata</taxon>
        <taxon>Euteleostomi</taxon>
        <taxon>Actinopterygii</taxon>
        <taxon>Neopterygii</taxon>
        <taxon>Teleostei</taxon>
        <taxon>Anguilliformes</taxon>
        <taxon>Synaphobranchidae</taxon>
        <taxon>Synaphobranchus</taxon>
    </lineage>
</organism>
<proteinExistence type="predicted"/>
<gene>
    <name evidence="2" type="ORF">SKAU_G00394520</name>
</gene>
<evidence type="ECO:0000313" key="2">
    <source>
        <dbReference type="EMBL" id="KAJ8336109.1"/>
    </source>
</evidence>
<dbReference type="EMBL" id="JAINUF010000020">
    <property type="protein sequence ID" value="KAJ8336109.1"/>
    <property type="molecule type" value="Genomic_DNA"/>
</dbReference>
<evidence type="ECO:0000256" key="1">
    <source>
        <dbReference type="SAM" id="MobiDB-lite"/>
    </source>
</evidence>
<feature type="compositionally biased region" description="Basic and acidic residues" evidence="1">
    <location>
        <begin position="304"/>
        <end position="322"/>
    </location>
</feature>
<feature type="region of interest" description="Disordered" evidence="1">
    <location>
        <begin position="179"/>
        <end position="255"/>
    </location>
</feature>
<evidence type="ECO:0000313" key="3">
    <source>
        <dbReference type="Proteomes" id="UP001152622"/>
    </source>
</evidence>
<keyword evidence="3" id="KW-1185">Reference proteome</keyword>
<accession>A0A9Q1EC60</accession>